<accession>A0ABR3SM15</accession>
<sequence>MKYTTLSLAATLAVANAELRSAGITRRQNGISIPSSAGTETLSEPQYITGSFDGGLKTYGRGVSCSSGEGGESDAVFVLEDGASLSNAIIGADQIEGVYCLGACTVSNVWWEAVCEDALSIKGNGDATVSGGGAQGAKDKVVQHNGVGTVTIDGFEVSDFGKLYRSCGNCDEQGERHVIIKGVKASSGSLLAGINSNLGDTATISSDVCASSVDAICTEFEGNNTGDEPSEVSSGPSTACSYTEPINSC</sequence>
<evidence type="ECO:0000256" key="5">
    <source>
        <dbReference type="ARBA" id="ARBA00012272"/>
    </source>
</evidence>
<dbReference type="EC" id="4.2.2.2" evidence="5 13"/>
<keyword evidence="15" id="KW-1185">Reference proteome</keyword>
<dbReference type="Proteomes" id="UP001521116">
    <property type="component" value="Unassembled WGS sequence"/>
</dbReference>
<organism evidence="14 15">
    <name type="scientific">Neofusicoccum ribis</name>
    <dbReference type="NCBI Taxonomy" id="45134"/>
    <lineage>
        <taxon>Eukaryota</taxon>
        <taxon>Fungi</taxon>
        <taxon>Dikarya</taxon>
        <taxon>Ascomycota</taxon>
        <taxon>Pezizomycotina</taxon>
        <taxon>Dothideomycetes</taxon>
        <taxon>Dothideomycetes incertae sedis</taxon>
        <taxon>Botryosphaeriales</taxon>
        <taxon>Botryosphaeriaceae</taxon>
        <taxon>Neofusicoccum</taxon>
    </lineage>
</organism>
<dbReference type="SUPFAM" id="SSF51126">
    <property type="entry name" value="Pectin lyase-like"/>
    <property type="match status" value="1"/>
</dbReference>
<name>A0ABR3SM15_9PEZI</name>
<evidence type="ECO:0000256" key="6">
    <source>
        <dbReference type="ARBA" id="ARBA00022525"/>
    </source>
</evidence>
<dbReference type="InterPro" id="IPR011050">
    <property type="entry name" value="Pectin_lyase_fold/virulence"/>
</dbReference>
<dbReference type="Pfam" id="PF03211">
    <property type="entry name" value="Pectate_lyase"/>
    <property type="match status" value="1"/>
</dbReference>
<dbReference type="PANTHER" id="PTHR33407">
    <property type="entry name" value="PECTATE LYASE F-RELATED"/>
    <property type="match status" value="1"/>
</dbReference>
<evidence type="ECO:0000256" key="2">
    <source>
        <dbReference type="ARBA" id="ARBA00001913"/>
    </source>
</evidence>
<keyword evidence="10" id="KW-0119">Carbohydrate metabolism</keyword>
<evidence type="ECO:0000256" key="7">
    <source>
        <dbReference type="ARBA" id="ARBA00022729"/>
    </source>
</evidence>
<keyword evidence="7" id="KW-0732">Signal</keyword>
<proteinExistence type="inferred from homology"/>
<dbReference type="PANTHER" id="PTHR33407:SF11">
    <property type="entry name" value="PECTATE LYASE H-RELATED"/>
    <property type="match status" value="1"/>
</dbReference>
<evidence type="ECO:0000256" key="4">
    <source>
        <dbReference type="ARBA" id="ARBA00006463"/>
    </source>
</evidence>
<evidence type="ECO:0000256" key="9">
    <source>
        <dbReference type="ARBA" id="ARBA00023239"/>
    </source>
</evidence>
<keyword evidence="8 13" id="KW-0106">Calcium</keyword>
<comment type="caution">
    <text evidence="14">The sequence shown here is derived from an EMBL/GenBank/DDBJ whole genome shotgun (WGS) entry which is preliminary data.</text>
</comment>
<comment type="function">
    <text evidence="12 13">Pectinolytic enzyme consist of four classes of enzymes: pectin lyase, polygalacturonase, pectin methylesterase and rhamnogalacturonase. Among pectinolytic enzymes, pectin lyase is the most important in depolymerization of pectin, since it cleaves internal glycosidic bonds of highly methylated pectins. Favors pectate, the anion, over pectin, the methyl ester.</text>
</comment>
<reference evidence="14 15" key="1">
    <citation type="submission" date="2024-02" db="EMBL/GenBank/DDBJ databases">
        <title>De novo assembly and annotation of 12 fungi associated with fruit tree decline syndrome in Ontario, Canada.</title>
        <authorList>
            <person name="Sulman M."/>
            <person name="Ellouze W."/>
            <person name="Ilyukhin E."/>
        </authorList>
    </citation>
    <scope>NUCLEOTIDE SEQUENCE [LARGE SCALE GENOMIC DNA]</scope>
    <source>
        <strain evidence="14 15">M1-105</strain>
    </source>
</reference>
<dbReference type="Gene3D" id="2.160.20.10">
    <property type="entry name" value="Single-stranded right-handed beta-helix, Pectin lyase-like"/>
    <property type="match status" value="1"/>
</dbReference>
<gene>
    <name evidence="14" type="ORF">SLS56_007938</name>
</gene>
<comment type="catalytic activity">
    <reaction evidence="1 13">
        <text>Eliminative cleavage of (1-&gt;4)-alpha-D-galacturonan to give oligosaccharides with 4-deoxy-alpha-D-galact-4-enuronosyl groups at their non-reducing ends.</text>
        <dbReference type="EC" id="4.2.2.2"/>
    </reaction>
</comment>
<comment type="cofactor">
    <cofactor evidence="2 13">
        <name>Ca(2+)</name>
        <dbReference type="ChEBI" id="CHEBI:29108"/>
    </cofactor>
</comment>
<comment type="subcellular location">
    <subcellularLocation>
        <location evidence="3 13">Secreted</location>
    </subcellularLocation>
</comment>
<dbReference type="InterPro" id="IPR012334">
    <property type="entry name" value="Pectin_lyas_fold"/>
</dbReference>
<dbReference type="EMBL" id="JAJVDC020000110">
    <property type="protein sequence ID" value="KAL1624236.1"/>
    <property type="molecule type" value="Genomic_DNA"/>
</dbReference>
<evidence type="ECO:0000313" key="14">
    <source>
        <dbReference type="EMBL" id="KAL1624236.1"/>
    </source>
</evidence>
<evidence type="ECO:0000313" key="15">
    <source>
        <dbReference type="Proteomes" id="UP001521116"/>
    </source>
</evidence>
<dbReference type="InterPro" id="IPR004898">
    <property type="entry name" value="Pectate_lyase_PlyH/PlyE-like"/>
</dbReference>
<evidence type="ECO:0000256" key="8">
    <source>
        <dbReference type="ARBA" id="ARBA00022837"/>
    </source>
</evidence>
<keyword evidence="11" id="KW-0624">Polysaccharide degradation</keyword>
<evidence type="ECO:0000256" key="1">
    <source>
        <dbReference type="ARBA" id="ARBA00000695"/>
    </source>
</evidence>
<evidence type="ECO:0000256" key="10">
    <source>
        <dbReference type="ARBA" id="ARBA00023277"/>
    </source>
</evidence>
<evidence type="ECO:0000256" key="11">
    <source>
        <dbReference type="ARBA" id="ARBA00023326"/>
    </source>
</evidence>
<evidence type="ECO:0000256" key="12">
    <source>
        <dbReference type="ARBA" id="ARBA00025679"/>
    </source>
</evidence>
<keyword evidence="6 13" id="KW-0964">Secreted</keyword>
<protein>
    <recommendedName>
        <fullName evidence="5 13">Pectate lyase</fullName>
        <ecNumber evidence="5 13">4.2.2.2</ecNumber>
    </recommendedName>
</protein>
<keyword evidence="9 13" id="KW-0456">Lyase</keyword>
<evidence type="ECO:0000256" key="3">
    <source>
        <dbReference type="ARBA" id="ARBA00004613"/>
    </source>
</evidence>
<evidence type="ECO:0000256" key="13">
    <source>
        <dbReference type="RuleBase" id="RU367009"/>
    </source>
</evidence>
<comment type="similarity">
    <text evidence="4 13">Belongs to the polysaccharide lyase 3 family.</text>
</comment>